<accession>A0A3M0CHB2</accession>
<name>A0A3M0CHB2_9PROT</name>
<evidence type="ECO:0000313" key="2">
    <source>
        <dbReference type="Proteomes" id="UP000271227"/>
    </source>
</evidence>
<dbReference type="Pfam" id="PF10098">
    <property type="entry name" value="DUF2336"/>
    <property type="match status" value="1"/>
</dbReference>
<sequence length="322" mass="35957">MNQTASNLANISTETKLDLTLCAQQYFSSEWDPGEETDENKSFVEGITWALARDTDVTVRKDLSEKLATCENLPLDLAEEIASDIECVATPFLIHTDAFTDKQMANLVPFLKEYAVSVLAKRPDLKDQTVYAIAVSGGAQSVTLLVVNKFIILTDKAARKIAERFHDNRYLMDMLALRLDLPIDVVKDIIEAVSSFAREKLTTNYAIKGSVTAVKMNVRGTDWIMQQVKNADPGQVHSIVINMRQRGELYHYQALEVAEEGCFSFLVSTLALQSGETLGYVRDVLSLKDGKAFVKLLQRAGVNRNLGARFLRVVKLHNEARH</sequence>
<evidence type="ECO:0000313" key="1">
    <source>
        <dbReference type="EMBL" id="RMB08722.1"/>
    </source>
</evidence>
<dbReference type="RefSeq" id="WP_121938059.1">
    <property type="nucleotide sequence ID" value="NZ_REFR01000010.1"/>
</dbReference>
<dbReference type="InterPro" id="IPR019285">
    <property type="entry name" value="DUF2336"/>
</dbReference>
<gene>
    <name evidence="1" type="ORF">BXY39_1361</name>
</gene>
<proteinExistence type="predicted"/>
<keyword evidence="2" id="KW-1185">Reference proteome</keyword>
<reference evidence="1 2" key="1">
    <citation type="submission" date="2018-10" db="EMBL/GenBank/DDBJ databases">
        <title>Genomic Encyclopedia of Archaeal and Bacterial Type Strains, Phase II (KMG-II): from individual species to whole genera.</title>
        <authorList>
            <person name="Goeker M."/>
        </authorList>
    </citation>
    <scope>NUCLEOTIDE SEQUENCE [LARGE SCALE GENOMIC DNA]</scope>
    <source>
        <strain evidence="1 2">DSM 25217</strain>
    </source>
</reference>
<organism evidence="1 2">
    <name type="scientific">Eilatimonas milleporae</name>
    <dbReference type="NCBI Taxonomy" id="911205"/>
    <lineage>
        <taxon>Bacteria</taxon>
        <taxon>Pseudomonadati</taxon>
        <taxon>Pseudomonadota</taxon>
        <taxon>Alphaproteobacteria</taxon>
        <taxon>Kordiimonadales</taxon>
        <taxon>Kordiimonadaceae</taxon>
        <taxon>Eilatimonas</taxon>
    </lineage>
</organism>
<protein>
    <submittedName>
        <fullName evidence="1">Uncharacterized protein (DUF2336 family)</fullName>
    </submittedName>
</protein>
<dbReference type="EMBL" id="REFR01000010">
    <property type="protein sequence ID" value="RMB08722.1"/>
    <property type="molecule type" value="Genomic_DNA"/>
</dbReference>
<dbReference type="OrthoDB" id="8480166at2"/>
<comment type="caution">
    <text evidence="1">The sequence shown here is derived from an EMBL/GenBank/DDBJ whole genome shotgun (WGS) entry which is preliminary data.</text>
</comment>
<dbReference type="AlphaFoldDB" id="A0A3M0CHB2"/>
<dbReference type="InParanoid" id="A0A3M0CHB2"/>
<dbReference type="Proteomes" id="UP000271227">
    <property type="component" value="Unassembled WGS sequence"/>
</dbReference>